<dbReference type="RefSeq" id="WP_093150909.1">
    <property type="nucleotide sequence ID" value="NZ_FNBW01000007.1"/>
</dbReference>
<dbReference type="OrthoDB" id="9805029at2"/>
<feature type="compositionally biased region" description="Pro residues" evidence="7">
    <location>
        <begin position="1"/>
        <end position="20"/>
    </location>
</feature>
<dbReference type="SUPFAM" id="SSF52540">
    <property type="entry name" value="P-loop containing nucleoside triphosphate hydrolases"/>
    <property type="match status" value="2"/>
</dbReference>
<keyword evidence="6 8" id="KW-0472">Membrane</keyword>
<dbReference type="GO" id="GO:0016020">
    <property type="term" value="C:membrane"/>
    <property type="evidence" value="ECO:0007669"/>
    <property type="project" value="UniProtKB-SubCell"/>
</dbReference>
<feature type="domain" description="ABC transmembrane type-2" evidence="10">
    <location>
        <begin position="694"/>
        <end position="932"/>
    </location>
</feature>
<name>A0A8G2BKZ5_9PROT</name>
<comment type="subcellular location">
    <subcellularLocation>
        <location evidence="1">Membrane</location>
        <topology evidence="1">Multi-pass membrane protein</topology>
    </subcellularLocation>
</comment>
<dbReference type="InterPro" id="IPR013525">
    <property type="entry name" value="ABC2_TM"/>
</dbReference>
<protein>
    <submittedName>
        <fullName evidence="11">Ribosome-dependent ATPase</fullName>
    </submittedName>
</protein>
<evidence type="ECO:0000256" key="1">
    <source>
        <dbReference type="ARBA" id="ARBA00004141"/>
    </source>
</evidence>
<reference evidence="11 12" key="1">
    <citation type="submission" date="2016-10" db="EMBL/GenBank/DDBJ databases">
        <authorList>
            <person name="Varghese N."/>
            <person name="Submissions S."/>
        </authorList>
    </citation>
    <scope>NUCLEOTIDE SEQUENCE [LARGE SCALE GENOMIC DNA]</scope>
    <source>
        <strain evidence="11 12">DSM 18839</strain>
    </source>
</reference>
<evidence type="ECO:0000256" key="3">
    <source>
        <dbReference type="ARBA" id="ARBA00022741"/>
    </source>
</evidence>
<dbReference type="InterPro" id="IPR003593">
    <property type="entry name" value="AAA+_ATPase"/>
</dbReference>
<dbReference type="CDD" id="cd03230">
    <property type="entry name" value="ABC_DR_subfamily_A"/>
    <property type="match status" value="1"/>
</dbReference>
<dbReference type="InterPro" id="IPR047817">
    <property type="entry name" value="ABC2_TM_bact-type"/>
</dbReference>
<evidence type="ECO:0000313" key="12">
    <source>
        <dbReference type="Proteomes" id="UP000198615"/>
    </source>
</evidence>
<dbReference type="AlphaFoldDB" id="A0A8G2BKZ5"/>
<dbReference type="SMART" id="SM00382">
    <property type="entry name" value="AAA"/>
    <property type="match status" value="2"/>
</dbReference>
<dbReference type="Proteomes" id="UP000198615">
    <property type="component" value="Unassembled WGS sequence"/>
</dbReference>
<keyword evidence="5 8" id="KW-1133">Transmembrane helix</keyword>
<feature type="compositionally biased region" description="Low complexity" evidence="7">
    <location>
        <begin position="531"/>
        <end position="549"/>
    </location>
</feature>
<feature type="domain" description="ABC transporter" evidence="9">
    <location>
        <begin position="24"/>
        <end position="259"/>
    </location>
</feature>
<feature type="transmembrane region" description="Helical" evidence="8">
    <location>
        <begin position="908"/>
        <end position="929"/>
    </location>
</feature>
<keyword evidence="4" id="KW-0067">ATP-binding</keyword>
<dbReference type="Gene3D" id="3.40.50.300">
    <property type="entry name" value="P-loop containing nucleotide triphosphate hydrolases"/>
    <property type="match status" value="2"/>
</dbReference>
<organism evidence="11 12">
    <name type="scientific">Thalassobaculum litoreum DSM 18839</name>
    <dbReference type="NCBI Taxonomy" id="1123362"/>
    <lineage>
        <taxon>Bacteria</taxon>
        <taxon>Pseudomonadati</taxon>
        <taxon>Pseudomonadota</taxon>
        <taxon>Alphaproteobacteria</taxon>
        <taxon>Rhodospirillales</taxon>
        <taxon>Thalassobaculaceae</taxon>
        <taxon>Thalassobaculum</taxon>
    </lineage>
</organism>
<gene>
    <name evidence="11" type="ORF">SAMN05660686_02640</name>
</gene>
<feature type="region of interest" description="Disordered" evidence="7">
    <location>
        <begin position="1"/>
        <end position="22"/>
    </location>
</feature>
<dbReference type="Gene3D" id="3.40.1710.10">
    <property type="entry name" value="abc type-2 transporter like domain"/>
    <property type="match status" value="1"/>
</dbReference>
<evidence type="ECO:0000256" key="8">
    <source>
        <dbReference type="SAM" id="Phobius"/>
    </source>
</evidence>
<dbReference type="GO" id="GO:0016887">
    <property type="term" value="F:ATP hydrolysis activity"/>
    <property type="evidence" value="ECO:0007669"/>
    <property type="project" value="InterPro"/>
</dbReference>
<dbReference type="InterPro" id="IPR027417">
    <property type="entry name" value="P-loop_NTPase"/>
</dbReference>
<dbReference type="GO" id="GO:0140359">
    <property type="term" value="F:ABC-type transporter activity"/>
    <property type="evidence" value="ECO:0007669"/>
    <property type="project" value="InterPro"/>
</dbReference>
<evidence type="ECO:0000256" key="4">
    <source>
        <dbReference type="ARBA" id="ARBA00022840"/>
    </source>
</evidence>
<feature type="transmembrane region" description="Helical" evidence="8">
    <location>
        <begin position="818"/>
        <end position="840"/>
    </location>
</feature>
<dbReference type="Pfam" id="PF00005">
    <property type="entry name" value="ABC_tran"/>
    <property type="match status" value="2"/>
</dbReference>
<dbReference type="PROSITE" id="PS00211">
    <property type="entry name" value="ABC_TRANSPORTER_1"/>
    <property type="match status" value="1"/>
</dbReference>
<dbReference type="InterPro" id="IPR047651">
    <property type="entry name" value="ABC2_perm_RbbA"/>
</dbReference>
<proteinExistence type="predicted"/>
<dbReference type="EMBL" id="FNBW01000007">
    <property type="protein sequence ID" value="SDF87392.1"/>
    <property type="molecule type" value="Genomic_DNA"/>
</dbReference>
<accession>A0A8G2BKZ5</accession>
<evidence type="ECO:0000259" key="10">
    <source>
        <dbReference type="PROSITE" id="PS51012"/>
    </source>
</evidence>
<comment type="caution">
    <text evidence="11">The sequence shown here is derived from an EMBL/GenBank/DDBJ whole genome shotgun (WGS) entry which is preliminary data.</text>
</comment>
<evidence type="ECO:0000259" key="9">
    <source>
        <dbReference type="PROSITE" id="PS50893"/>
    </source>
</evidence>
<evidence type="ECO:0000256" key="6">
    <source>
        <dbReference type="ARBA" id="ARBA00023136"/>
    </source>
</evidence>
<feature type="transmembrane region" description="Helical" evidence="8">
    <location>
        <begin position="739"/>
        <end position="762"/>
    </location>
</feature>
<dbReference type="Pfam" id="PF12698">
    <property type="entry name" value="ABC2_membrane_3"/>
    <property type="match status" value="1"/>
</dbReference>
<sequence length="934" mass="100579">MRPDPAPTDPTPTEPGPTDPAPCIRLEGVSHRYGPTEALSDISLSLPPGGSLGLIGPDGVGKSTLLGLIAGIRRIQQGSVTVLGADLARADRRAAVSGRIAYMPQGLGRNLYPTLSVAENVDFFARLYGQSPQERARHIDELLDATGIAAFRDRPAGKLSGGMKQKLALCCALVHDPDLMILDEPTTGIDPLSRVQFWRLIDRIRARRPGMSLVVATAQMSEAETFDTIVALDHGRVLARGTAREIQEATGTATLDEAFVALLPTPVRAPTDAALPPRRAVDGPPAIEAEGLVKRFGDFTAVDRVSFRIEAGEIFGFLGSNGCGKTTTMKMLTGLLAPTEGEARVFGSPVTALGNDALGNDMRRRVGYMSQSFSLYAELSTRQNLDMHADLFALAPDRKRRRVAALLEQFDLGEVADARPDRLPIGVRQRLQLAVAMLHEPDMLILDEPTSGVDPIARDRFWDLLYDLSRNGGVTIFISTHLMEEVTRCDRVSLMHAGRVLAVGAPETLRAEQGAASLEEAFIRYLEQAEPPARESSASEPPQEAAPSPGRTSDAGPVGIFSPRRCWAFARREALELWRDPILLSFALLGPLILMLAMGYGISFDVDSLTYAALDQDRSRESRMFLRQLSSSPYFAEAPALSGFADLDRQMSAGRIALAVVVPPGFGRDLLAGHSPELAGWLDGANPVRAETIRGYLEAAFQGYLEEYAMTETGHAAALPPVTVETRFRYNQAFRSTDAIAPGVLMMLLIMIPAMLTALGVVREKELGSITNFYAAPVRRIEFLIGKQLPYIGVAMLSVACLLALMLGLFGVPFAGGPVALLAGALLYTTAATAFGLVVSTFVRSQIAAIFATAIIVMIPAVNFSGMMYPAAALEGAARVIGHGFPSLYFQNIATGVFNKGLDLARLYPNHLILAGFVAAYWVAASVLLRKQED</sequence>
<keyword evidence="3" id="KW-0547">Nucleotide-binding</keyword>
<dbReference type="PROSITE" id="PS50893">
    <property type="entry name" value="ABC_TRANSPORTER_2"/>
    <property type="match status" value="2"/>
</dbReference>
<evidence type="ECO:0000313" key="11">
    <source>
        <dbReference type="EMBL" id="SDF87392.1"/>
    </source>
</evidence>
<dbReference type="InterPro" id="IPR003439">
    <property type="entry name" value="ABC_transporter-like_ATP-bd"/>
</dbReference>
<keyword evidence="12" id="KW-1185">Reference proteome</keyword>
<dbReference type="PANTHER" id="PTHR43038">
    <property type="entry name" value="ATP-BINDING CASSETTE, SUB-FAMILY H, MEMBER 1"/>
    <property type="match status" value="1"/>
</dbReference>
<evidence type="ECO:0000256" key="2">
    <source>
        <dbReference type="ARBA" id="ARBA00022692"/>
    </source>
</evidence>
<dbReference type="GO" id="GO:0005524">
    <property type="term" value="F:ATP binding"/>
    <property type="evidence" value="ECO:0007669"/>
    <property type="project" value="UniProtKB-KW"/>
</dbReference>
<keyword evidence="2 8" id="KW-0812">Transmembrane</keyword>
<dbReference type="PROSITE" id="PS51012">
    <property type="entry name" value="ABC_TM2"/>
    <property type="match status" value="1"/>
</dbReference>
<feature type="region of interest" description="Disordered" evidence="7">
    <location>
        <begin position="531"/>
        <end position="557"/>
    </location>
</feature>
<feature type="transmembrane region" description="Helical" evidence="8">
    <location>
        <begin position="789"/>
        <end position="812"/>
    </location>
</feature>
<evidence type="ECO:0000256" key="7">
    <source>
        <dbReference type="SAM" id="MobiDB-lite"/>
    </source>
</evidence>
<feature type="transmembrane region" description="Helical" evidence="8">
    <location>
        <begin position="847"/>
        <end position="869"/>
    </location>
</feature>
<dbReference type="InterPro" id="IPR017871">
    <property type="entry name" value="ABC_transporter-like_CS"/>
</dbReference>
<feature type="domain" description="ABC transporter" evidence="9">
    <location>
        <begin position="287"/>
        <end position="522"/>
    </location>
</feature>
<dbReference type="PANTHER" id="PTHR43038:SF4">
    <property type="entry name" value="RIBOSOME-ASSOCIATED ATPASE"/>
    <property type="match status" value="1"/>
</dbReference>
<evidence type="ECO:0000256" key="5">
    <source>
        <dbReference type="ARBA" id="ARBA00022989"/>
    </source>
</evidence>
<dbReference type="NCBIfam" id="NF033858">
    <property type="entry name" value="ABC2_perm_RbbA"/>
    <property type="match status" value="1"/>
</dbReference>